<dbReference type="Proteomes" id="UP000550309">
    <property type="component" value="Unassembled WGS sequence"/>
</dbReference>
<evidence type="ECO:0000256" key="2">
    <source>
        <dbReference type="ARBA" id="ARBA00022490"/>
    </source>
</evidence>
<dbReference type="SUPFAM" id="SSF52047">
    <property type="entry name" value="RNI-like"/>
    <property type="match status" value="1"/>
</dbReference>
<feature type="chain" id="PRO_5029792169" evidence="6">
    <location>
        <begin position="16"/>
        <end position="493"/>
    </location>
</feature>
<feature type="non-terminal residue" evidence="7">
    <location>
        <position position="493"/>
    </location>
</feature>
<feature type="compositionally biased region" description="Basic residues" evidence="5">
    <location>
        <begin position="142"/>
        <end position="151"/>
    </location>
</feature>
<evidence type="ECO:0000313" key="7">
    <source>
        <dbReference type="EMBL" id="NWU87451.1"/>
    </source>
</evidence>
<keyword evidence="3" id="KW-0433">Leucine-rich repeat</keyword>
<dbReference type="GO" id="GO:0005737">
    <property type="term" value="C:cytoplasm"/>
    <property type="evidence" value="ECO:0007669"/>
    <property type="project" value="UniProtKB-SubCell"/>
</dbReference>
<keyword evidence="6" id="KW-0732">Signal</keyword>
<gene>
    <name evidence="7" type="primary">Lrrc14_1</name>
    <name evidence="7" type="ORF">ONYCOR_R15111</name>
</gene>
<name>A0A7K6AC40_ONYCO</name>
<feature type="non-terminal residue" evidence="7">
    <location>
        <position position="1"/>
    </location>
</feature>
<evidence type="ECO:0000256" key="4">
    <source>
        <dbReference type="ARBA" id="ARBA00022737"/>
    </source>
</evidence>
<keyword evidence="4" id="KW-0677">Repeat</keyword>
<dbReference type="InterPro" id="IPR032675">
    <property type="entry name" value="LRR_dom_sf"/>
</dbReference>
<keyword evidence="8" id="KW-1185">Reference proteome</keyword>
<dbReference type="PANTHER" id="PTHR14224">
    <property type="entry name" value="SIMILAR TO PREFERENTIALLY EXPRESSED ANTIGEN IN MELANOMA-LIKE 3"/>
    <property type="match status" value="1"/>
</dbReference>
<dbReference type="AlphaFoldDB" id="A0A7K6AC40"/>
<comment type="subcellular location">
    <subcellularLocation>
        <location evidence="1">Cytoplasm</location>
    </subcellularLocation>
</comment>
<keyword evidence="2" id="KW-0963">Cytoplasm</keyword>
<dbReference type="OrthoDB" id="6479713at2759"/>
<evidence type="ECO:0000313" key="8">
    <source>
        <dbReference type="Proteomes" id="UP000550309"/>
    </source>
</evidence>
<proteinExistence type="predicted"/>
<evidence type="ECO:0000256" key="5">
    <source>
        <dbReference type="SAM" id="MobiDB-lite"/>
    </source>
</evidence>
<dbReference type="EMBL" id="VZRK01000705">
    <property type="protein sequence ID" value="NWU87451.1"/>
    <property type="molecule type" value="Genomic_DNA"/>
</dbReference>
<reference evidence="7 8" key="1">
    <citation type="submission" date="2019-09" db="EMBL/GenBank/DDBJ databases">
        <title>Bird 10,000 Genomes (B10K) Project - Family phase.</title>
        <authorList>
            <person name="Zhang G."/>
        </authorList>
    </citation>
    <scope>NUCLEOTIDE SEQUENCE [LARGE SCALE GENOMIC DNA]</scope>
    <source>
        <strain evidence="7">B10K-DU-028-75</strain>
        <tissue evidence="7">Mixed tissue sample</tissue>
    </source>
</reference>
<evidence type="ECO:0000256" key="1">
    <source>
        <dbReference type="ARBA" id="ARBA00004496"/>
    </source>
</evidence>
<dbReference type="PANTHER" id="PTHR14224:SF9">
    <property type="entry name" value="LEUCINE-RICH REPEAT-CONTAINING PROTEIN 14"/>
    <property type="match status" value="1"/>
</dbReference>
<feature type="signal peptide" evidence="6">
    <location>
        <begin position="1"/>
        <end position="15"/>
    </location>
</feature>
<dbReference type="InterPro" id="IPR050694">
    <property type="entry name" value="LRRC14/PRAME"/>
</dbReference>
<dbReference type="Gene3D" id="3.80.10.10">
    <property type="entry name" value="Ribonuclease Inhibitor"/>
    <property type="match status" value="1"/>
</dbReference>
<evidence type="ECO:0000256" key="3">
    <source>
        <dbReference type="ARBA" id="ARBA00022614"/>
    </source>
</evidence>
<organism evidence="7 8">
    <name type="scientific">Onychorhynchus coronatus</name>
    <name type="common">Royal flycatcher</name>
    <dbReference type="NCBI Taxonomy" id="360224"/>
    <lineage>
        <taxon>Eukaryota</taxon>
        <taxon>Metazoa</taxon>
        <taxon>Chordata</taxon>
        <taxon>Craniata</taxon>
        <taxon>Vertebrata</taxon>
        <taxon>Euteleostomi</taxon>
        <taxon>Archelosauria</taxon>
        <taxon>Archosauria</taxon>
        <taxon>Dinosauria</taxon>
        <taxon>Saurischia</taxon>
        <taxon>Theropoda</taxon>
        <taxon>Coelurosauria</taxon>
        <taxon>Aves</taxon>
        <taxon>Neognathae</taxon>
        <taxon>Neoaves</taxon>
        <taxon>Telluraves</taxon>
        <taxon>Australaves</taxon>
        <taxon>Passeriformes</taxon>
        <taxon>Tyrannidae</taxon>
        <taxon>Onychorhynchus</taxon>
    </lineage>
</organism>
<sequence>MDSLLLLCARWLVAHYPLPPVPDDLYPVLFRAAFLDGRPQVLWDLVAKWPFPDLTFQKMVGSRELLQDHSKLCIRSVVGAAAEQLRLDLEQPGCDSRRCCLRTLDMTGLPDGRSGRSGTVALAKACLELSKHRRESREFQKRGAKRHRGRSGRAAAAPCSSSLDAHADFFVNDVSYRILRDALRSGNAGPLRLKCREFRAEKLSADKVAKLLKSLDPCGVRRVELRFSILELISVFLVVLSLSKFPDLRSLRLQYSKEDAWGKMPRWPPDMQDFVEELGYLPSLRELQLGSFSFSGNLRQFLGKLQAPLESLELPFCSLLPEDFAFLSQSFHAPALKRLDLSGHDFSQTLLQHLRDLLEKASASLLHLDLMECRLTDSHLDSLLASLRRCSRLRCLRLFGNSLSTAALKEFLRESTALPALRLLGYPIPADCYLPKRYPRRCGSRWVLERRLDPYCWEAASAELRRILESSGRSDVVWTHDPYGHGAPDYFSL</sequence>
<evidence type="ECO:0000256" key="6">
    <source>
        <dbReference type="SAM" id="SignalP"/>
    </source>
</evidence>
<comment type="caution">
    <text evidence="7">The sequence shown here is derived from an EMBL/GenBank/DDBJ whole genome shotgun (WGS) entry which is preliminary data.</text>
</comment>
<feature type="region of interest" description="Disordered" evidence="5">
    <location>
        <begin position="133"/>
        <end position="156"/>
    </location>
</feature>
<protein>
    <submittedName>
        <fullName evidence="7">LRC14 protein</fullName>
    </submittedName>
</protein>
<accession>A0A7K6AC40</accession>